<sequence length="155" mass="17570">MNFEVNSDYPKSIATKSWLYVIGLLLWAAGCAYALSRSFNFEQILGLIEFVLLAICLVVSVFAALWKFNQIKSLQNPRPLNRSITLSDSRIEQKIGKMIIAVAYKDIETIRFDFLNLDKEVAIVHLKDGQSIAIRGLAEQVKFREQLKVKAPHAL</sequence>
<evidence type="ECO:0008006" key="4">
    <source>
        <dbReference type="Google" id="ProtNLM"/>
    </source>
</evidence>
<accession>A0ABU7G1Q2</accession>
<dbReference type="RefSeq" id="WP_329774586.1">
    <property type="nucleotide sequence ID" value="NZ_JAYDYW010000004.1"/>
</dbReference>
<keyword evidence="1" id="KW-1133">Transmembrane helix</keyword>
<protein>
    <recommendedName>
        <fullName evidence="4">DUF304 domain-containing protein</fullName>
    </recommendedName>
</protein>
<keyword evidence="1" id="KW-0472">Membrane</keyword>
<keyword evidence="1" id="KW-0812">Transmembrane</keyword>
<evidence type="ECO:0000313" key="3">
    <source>
        <dbReference type="Proteomes" id="UP001310248"/>
    </source>
</evidence>
<dbReference type="EMBL" id="JAYDYW010000004">
    <property type="protein sequence ID" value="MEE1673245.1"/>
    <property type="molecule type" value="Genomic_DNA"/>
</dbReference>
<feature type="transmembrane region" description="Helical" evidence="1">
    <location>
        <begin position="17"/>
        <end position="35"/>
    </location>
</feature>
<reference evidence="3" key="1">
    <citation type="submission" date="2023-07" db="EMBL/GenBank/DDBJ databases">
        <title>Draft genome sequence of Agarivorans aestuarii strain ZMCS4, a CAZymes producing bacteria isolated from the marine brown algae Clodostephus spongiosus.</title>
        <authorList>
            <person name="Lorente B."/>
            <person name="Cabral C."/>
            <person name="Frias J."/>
            <person name="Faria J."/>
            <person name="Toubarro D."/>
        </authorList>
    </citation>
    <scope>NUCLEOTIDE SEQUENCE [LARGE SCALE GENOMIC DNA]</scope>
    <source>
        <strain evidence="3">ZMCS4</strain>
    </source>
</reference>
<dbReference type="Proteomes" id="UP001310248">
    <property type="component" value="Unassembled WGS sequence"/>
</dbReference>
<evidence type="ECO:0000313" key="2">
    <source>
        <dbReference type="EMBL" id="MEE1673245.1"/>
    </source>
</evidence>
<keyword evidence="3" id="KW-1185">Reference proteome</keyword>
<name>A0ABU7G1Q2_9ALTE</name>
<proteinExistence type="predicted"/>
<gene>
    <name evidence="2" type="ORF">SNR37_002659</name>
</gene>
<feature type="transmembrane region" description="Helical" evidence="1">
    <location>
        <begin position="47"/>
        <end position="66"/>
    </location>
</feature>
<organism evidence="2 3">
    <name type="scientific">Agarivorans aestuarii</name>
    <dbReference type="NCBI Taxonomy" id="1563703"/>
    <lineage>
        <taxon>Bacteria</taxon>
        <taxon>Pseudomonadati</taxon>
        <taxon>Pseudomonadota</taxon>
        <taxon>Gammaproteobacteria</taxon>
        <taxon>Alteromonadales</taxon>
        <taxon>Alteromonadaceae</taxon>
        <taxon>Agarivorans</taxon>
    </lineage>
</organism>
<evidence type="ECO:0000256" key="1">
    <source>
        <dbReference type="SAM" id="Phobius"/>
    </source>
</evidence>
<comment type="caution">
    <text evidence="2">The sequence shown here is derived from an EMBL/GenBank/DDBJ whole genome shotgun (WGS) entry which is preliminary data.</text>
</comment>